<evidence type="ECO:0000256" key="2">
    <source>
        <dbReference type="ARBA" id="ARBA00022692"/>
    </source>
</evidence>
<gene>
    <name evidence="7" type="ORF">C1SCF055_LOCUS41184</name>
</gene>
<accession>A0A9P1GLQ4</accession>
<evidence type="ECO:0000256" key="3">
    <source>
        <dbReference type="ARBA" id="ARBA00022989"/>
    </source>
</evidence>
<feature type="transmembrane region" description="Helical" evidence="5">
    <location>
        <begin position="304"/>
        <end position="325"/>
    </location>
</feature>
<sequence>MSDFEEATESDDQSTWIESEDSDLKELFGHNGVLLTAGIIVADVVGAGILAMPVALANFGLYPGIIALVLLLAANVHISIVMWRVRMFCPSCIGTTTYTAYVRGAFAKAPTWQRRAIISLTGFSQKSFMVGMMVLYLLSAGKGMGMLFYHNHVCLPTWMIYAALLLLPFAATARHMGSWQSLVWINVATLMGTVLIPLGFYTIIGTEEIKVPGSEVEMFSDLSLRRILSGLSTFTFGMTSQFMLVEIIAEMKEPMKMPTAYAKVSAPFQLVMFAVAGIGGYLYMGNKVDGMMNENLPFGGAFQVAAGCMLTHMLISYLIKGVVMCKSVHRAVDRTYAHASDNRPRSWIGWICIVSSMLVLAWFLANIVPFFGAAVDLLGASVTPISCWLIPLICYMRMSWDYPDWENSEGRKGGRRSKFIKIVEWIVIGIECILALILMVFGTRSSLLTIVEEWETFGEPFECHCEGLWQTCGCSAQHAGMAQFCPTTP</sequence>
<evidence type="ECO:0000313" key="7">
    <source>
        <dbReference type="EMBL" id="CAI4016439.1"/>
    </source>
</evidence>
<feature type="transmembrane region" description="Helical" evidence="5">
    <location>
        <begin position="419"/>
        <end position="441"/>
    </location>
</feature>
<name>A0A9P1GLQ4_9DINO</name>
<reference evidence="8" key="2">
    <citation type="submission" date="2024-04" db="EMBL/GenBank/DDBJ databases">
        <authorList>
            <person name="Chen Y."/>
            <person name="Shah S."/>
            <person name="Dougan E. K."/>
            <person name="Thang M."/>
            <person name="Chan C."/>
        </authorList>
    </citation>
    <scope>NUCLEOTIDE SEQUENCE [LARGE SCALE GENOMIC DNA]</scope>
</reference>
<evidence type="ECO:0000313" key="8">
    <source>
        <dbReference type="EMBL" id="CAL1169814.1"/>
    </source>
</evidence>
<feature type="transmembrane region" description="Helical" evidence="5">
    <location>
        <begin position="266"/>
        <end position="284"/>
    </location>
</feature>
<dbReference type="Pfam" id="PF01490">
    <property type="entry name" value="Aa_trans"/>
    <property type="match status" value="1"/>
</dbReference>
<dbReference type="EMBL" id="CAMXCT030006584">
    <property type="protein sequence ID" value="CAL4803751.1"/>
    <property type="molecule type" value="Genomic_DNA"/>
</dbReference>
<organism evidence="7">
    <name type="scientific">Cladocopium goreaui</name>
    <dbReference type="NCBI Taxonomy" id="2562237"/>
    <lineage>
        <taxon>Eukaryota</taxon>
        <taxon>Sar</taxon>
        <taxon>Alveolata</taxon>
        <taxon>Dinophyceae</taxon>
        <taxon>Suessiales</taxon>
        <taxon>Symbiodiniaceae</taxon>
        <taxon>Cladocopium</taxon>
    </lineage>
</organism>
<evidence type="ECO:0000256" key="4">
    <source>
        <dbReference type="ARBA" id="ARBA00023136"/>
    </source>
</evidence>
<keyword evidence="2 5" id="KW-0812">Transmembrane</keyword>
<feature type="transmembrane region" description="Helical" evidence="5">
    <location>
        <begin position="155"/>
        <end position="171"/>
    </location>
</feature>
<dbReference type="PANTHER" id="PTHR22950">
    <property type="entry name" value="AMINO ACID TRANSPORTER"/>
    <property type="match status" value="1"/>
</dbReference>
<keyword evidence="3 5" id="KW-1133">Transmembrane helix</keyword>
<feature type="transmembrane region" description="Helical" evidence="5">
    <location>
        <begin position="346"/>
        <end position="365"/>
    </location>
</feature>
<protein>
    <recommendedName>
        <fullName evidence="6">Amino acid transporter transmembrane domain-containing protein</fullName>
    </recommendedName>
</protein>
<dbReference type="Proteomes" id="UP001152797">
    <property type="component" value="Unassembled WGS sequence"/>
</dbReference>
<evidence type="ECO:0000256" key="5">
    <source>
        <dbReference type="SAM" id="Phobius"/>
    </source>
</evidence>
<proteinExistence type="predicted"/>
<feature type="transmembrane region" description="Helical" evidence="5">
    <location>
        <begin position="224"/>
        <end position="245"/>
    </location>
</feature>
<keyword evidence="9" id="KW-1185">Reference proteome</keyword>
<dbReference type="AlphaFoldDB" id="A0A9P1GLQ4"/>
<feature type="transmembrane region" description="Helical" evidence="5">
    <location>
        <begin position="377"/>
        <end position="398"/>
    </location>
</feature>
<dbReference type="GO" id="GO:0015179">
    <property type="term" value="F:L-amino acid transmembrane transporter activity"/>
    <property type="evidence" value="ECO:0007669"/>
    <property type="project" value="TreeGrafter"/>
</dbReference>
<dbReference type="InterPro" id="IPR013057">
    <property type="entry name" value="AA_transpt_TM"/>
</dbReference>
<dbReference type="EMBL" id="CAMXCT010006584">
    <property type="protein sequence ID" value="CAI4016439.1"/>
    <property type="molecule type" value="Genomic_DNA"/>
</dbReference>
<feature type="transmembrane region" description="Helical" evidence="5">
    <location>
        <begin position="33"/>
        <end position="55"/>
    </location>
</feature>
<evidence type="ECO:0000256" key="1">
    <source>
        <dbReference type="ARBA" id="ARBA00004141"/>
    </source>
</evidence>
<dbReference type="OrthoDB" id="201635at2759"/>
<dbReference type="EMBL" id="CAMXCT020006584">
    <property type="protein sequence ID" value="CAL1169814.1"/>
    <property type="molecule type" value="Genomic_DNA"/>
</dbReference>
<evidence type="ECO:0000259" key="6">
    <source>
        <dbReference type="Pfam" id="PF01490"/>
    </source>
</evidence>
<feature type="transmembrane region" description="Helical" evidence="5">
    <location>
        <begin position="61"/>
        <end position="83"/>
    </location>
</feature>
<evidence type="ECO:0000313" key="9">
    <source>
        <dbReference type="Proteomes" id="UP001152797"/>
    </source>
</evidence>
<feature type="domain" description="Amino acid transporter transmembrane" evidence="6">
    <location>
        <begin position="36"/>
        <end position="401"/>
    </location>
</feature>
<keyword evidence="4 5" id="KW-0472">Membrane</keyword>
<comment type="subcellular location">
    <subcellularLocation>
        <location evidence="1">Membrane</location>
        <topology evidence="1">Multi-pass membrane protein</topology>
    </subcellularLocation>
</comment>
<dbReference type="GO" id="GO:0016020">
    <property type="term" value="C:membrane"/>
    <property type="evidence" value="ECO:0007669"/>
    <property type="project" value="UniProtKB-SubCell"/>
</dbReference>
<feature type="transmembrane region" description="Helical" evidence="5">
    <location>
        <begin position="183"/>
        <end position="204"/>
    </location>
</feature>
<comment type="caution">
    <text evidence="7">The sequence shown here is derived from an EMBL/GenBank/DDBJ whole genome shotgun (WGS) entry which is preliminary data.</text>
</comment>
<reference evidence="7" key="1">
    <citation type="submission" date="2022-10" db="EMBL/GenBank/DDBJ databases">
        <authorList>
            <person name="Chen Y."/>
            <person name="Dougan E. K."/>
            <person name="Chan C."/>
            <person name="Rhodes N."/>
            <person name="Thang M."/>
        </authorList>
    </citation>
    <scope>NUCLEOTIDE SEQUENCE</scope>
</reference>
<dbReference type="PANTHER" id="PTHR22950:SF461">
    <property type="entry name" value="AMINO ACID TRANSPORTER TRANSMEMBRANE DOMAIN-CONTAINING PROTEIN"/>
    <property type="match status" value="1"/>
</dbReference>